<evidence type="ECO:0000256" key="3">
    <source>
        <dbReference type="ARBA" id="ARBA00022833"/>
    </source>
</evidence>
<dbReference type="InterPro" id="IPR036291">
    <property type="entry name" value="NAD(P)-bd_dom_sf"/>
</dbReference>
<keyword evidence="2 5" id="KW-0479">Metal-binding</keyword>
<evidence type="ECO:0000256" key="4">
    <source>
        <dbReference type="ARBA" id="ARBA00023002"/>
    </source>
</evidence>
<comment type="similarity">
    <text evidence="5">Belongs to the zinc-containing alcohol dehydrogenase family.</text>
</comment>
<comment type="caution">
    <text evidence="7">The sequence shown here is derived from an EMBL/GenBank/DDBJ whole genome shotgun (WGS) entry which is preliminary data.</text>
</comment>
<feature type="domain" description="Enoyl reductase (ER)" evidence="6">
    <location>
        <begin position="7"/>
        <end position="334"/>
    </location>
</feature>
<keyword evidence="3 5" id="KW-0862">Zinc</keyword>
<evidence type="ECO:0000313" key="8">
    <source>
        <dbReference type="Proteomes" id="UP000241203"/>
    </source>
</evidence>
<keyword evidence="4" id="KW-0560">Oxidoreductase</keyword>
<dbReference type="Pfam" id="PF00107">
    <property type="entry name" value="ADH_zinc_N"/>
    <property type="match status" value="1"/>
</dbReference>
<comment type="cofactor">
    <cofactor evidence="1 5">
        <name>Zn(2+)</name>
        <dbReference type="ChEBI" id="CHEBI:29105"/>
    </cofactor>
</comment>
<reference evidence="7 8" key="1">
    <citation type="submission" date="2018-03" db="EMBL/GenBank/DDBJ databases">
        <title>Genomic Encyclopedia of Archaeal and Bacterial Type Strains, Phase II (KMG-II): from individual species to whole genera.</title>
        <authorList>
            <person name="Goeker M."/>
        </authorList>
    </citation>
    <scope>NUCLEOTIDE SEQUENCE [LARGE SCALE GENOMIC DNA]</scope>
    <source>
        <strain evidence="7 8">DSM 21548</strain>
    </source>
</reference>
<dbReference type="InterPro" id="IPR020843">
    <property type="entry name" value="ER"/>
</dbReference>
<dbReference type="Pfam" id="PF08240">
    <property type="entry name" value="ADH_N"/>
    <property type="match status" value="1"/>
</dbReference>
<dbReference type="Gene3D" id="3.90.180.10">
    <property type="entry name" value="Medium-chain alcohol dehydrogenases, catalytic domain"/>
    <property type="match status" value="1"/>
</dbReference>
<organism evidence="7 8">
    <name type="scientific">Labedella gwakjiensis</name>
    <dbReference type="NCBI Taxonomy" id="390269"/>
    <lineage>
        <taxon>Bacteria</taxon>
        <taxon>Bacillati</taxon>
        <taxon>Actinomycetota</taxon>
        <taxon>Actinomycetes</taxon>
        <taxon>Micrococcales</taxon>
        <taxon>Microbacteriaceae</taxon>
        <taxon>Labedella</taxon>
    </lineage>
</organism>
<evidence type="ECO:0000259" key="6">
    <source>
        <dbReference type="SMART" id="SM00829"/>
    </source>
</evidence>
<dbReference type="PANTHER" id="PTHR43401:SF2">
    <property type="entry name" value="L-THREONINE 3-DEHYDROGENASE"/>
    <property type="match status" value="1"/>
</dbReference>
<dbReference type="EMBL" id="PYAU01000001">
    <property type="protein sequence ID" value="PSL37526.1"/>
    <property type="molecule type" value="Genomic_DNA"/>
</dbReference>
<gene>
    <name evidence="7" type="ORF">CLV49_1133</name>
</gene>
<accession>A0A2P8GU83</accession>
<dbReference type="RefSeq" id="WP_243696742.1">
    <property type="nucleotide sequence ID" value="NZ_PYAU01000001.1"/>
</dbReference>
<sequence length="357" mass="37931">MRTVQYKRDRLFVEAEEARHAPAAGQVQVEVAYVGLCGTDLHIFHGSMDGRVGADAVIGHEMSGRVAAVGEGVDGWSMGDAVTVMPLDWDGTCPACLAGNQHICQNLDFIGIDSPGALQQWWNVPARTLVRVPEGLRLDHAALVEPVAVSVHDVRRSGLVPGEKAVVIGGGPIGVLIATAARDFGGEVVVVELDATRRAAVADLGFEVLDPRAVDQVVWVDEWTGGAGADVVFEVSGSAAAVLGATSLARVRGRVVVVAIHPEPRPIDLQRVFWRELTLIGARVYERRDFETAVEMLARGVVPAEALITRIEPLARVGEAFAELEAGRAMKILIDLEASSDAEADADDDSATTGDRS</sequence>
<dbReference type="SUPFAM" id="SSF51735">
    <property type="entry name" value="NAD(P)-binding Rossmann-fold domains"/>
    <property type="match status" value="1"/>
</dbReference>
<dbReference type="InterPro" id="IPR002328">
    <property type="entry name" value="ADH_Zn_CS"/>
</dbReference>
<dbReference type="Proteomes" id="UP000241203">
    <property type="component" value="Unassembled WGS sequence"/>
</dbReference>
<dbReference type="GO" id="GO:0008270">
    <property type="term" value="F:zinc ion binding"/>
    <property type="evidence" value="ECO:0007669"/>
    <property type="project" value="InterPro"/>
</dbReference>
<proteinExistence type="inferred from homology"/>
<dbReference type="SUPFAM" id="SSF50129">
    <property type="entry name" value="GroES-like"/>
    <property type="match status" value="1"/>
</dbReference>
<evidence type="ECO:0000256" key="1">
    <source>
        <dbReference type="ARBA" id="ARBA00001947"/>
    </source>
</evidence>
<dbReference type="AlphaFoldDB" id="A0A2P8GU83"/>
<dbReference type="Gene3D" id="3.40.50.720">
    <property type="entry name" value="NAD(P)-binding Rossmann-like Domain"/>
    <property type="match status" value="1"/>
</dbReference>
<name>A0A2P8GU83_9MICO</name>
<evidence type="ECO:0000256" key="5">
    <source>
        <dbReference type="RuleBase" id="RU361277"/>
    </source>
</evidence>
<evidence type="ECO:0000313" key="7">
    <source>
        <dbReference type="EMBL" id="PSL37526.1"/>
    </source>
</evidence>
<dbReference type="PROSITE" id="PS00059">
    <property type="entry name" value="ADH_ZINC"/>
    <property type="match status" value="1"/>
</dbReference>
<dbReference type="InterPro" id="IPR011032">
    <property type="entry name" value="GroES-like_sf"/>
</dbReference>
<dbReference type="InterPro" id="IPR013149">
    <property type="entry name" value="ADH-like_C"/>
</dbReference>
<dbReference type="PANTHER" id="PTHR43401">
    <property type="entry name" value="L-THREONINE 3-DEHYDROGENASE"/>
    <property type="match status" value="1"/>
</dbReference>
<dbReference type="GO" id="GO:0016491">
    <property type="term" value="F:oxidoreductase activity"/>
    <property type="evidence" value="ECO:0007669"/>
    <property type="project" value="UniProtKB-KW"/>
</dbReference>
<dbReference type="InterPro" id="IPR050129">
    <property type="entry name" value="Zn_alcohol_dh"/>
</dbReference>
<protein>
    <submittedName>
        <fullName evidence="7">2-desacetyl-2-hydroxyethyl bacteriochlorophyllide A dehydrogenase</fullName>
    </submittedName>
</protein>
<dbReference type="InterPro" id="IPR013154">
    <property type="entry name" value="ADH-like_N"/>
</dbReference>
<evidence type="ECO:0000256" key="2">
    <source>
        <dbReference type="ARBA" id="ARBA00022723"/>
    </source>
</evidence>
<dbReference type="SMART" id="SM00829">
    <property type="entry name" value="PKS_ER"/>
    <property type="match status" value="1"/>
</dbReference>